<evidence type="ECO:0000256" key="1">
    <source>
        <dbReference type="ARBA" id="ARBA00009986"/>
    </source>
</evidence>
<evidence type="ECO:0000259" key="5">
    <source>
        <dbReference type="Pfam" id="PF00171"/>
    </source>
</evidence>
<dbReference type="InterPro" id="IPR015590">
    <property type="entry name" value="Aldehyde_DH_dom"/>
</dbReference>
<dbReference type="OrthoDB" id="6187633at2"/>
<feature type="domain" description="Aldehyde dehydrogenase" evidence="5">
    <location>
        <begin position="32"/>
        <end position="485"/>
    </location>
</feature>
<dbReference type="InterPro" id="IPR029510">
    <property type="entry name" value="Ald_DH_CS_GLU"/>
</dbReference>
<gene>
    <name evidence="6" type="ORF">C7440_2055</name>
</gene>
<dbReference type="Pfam" id="PF00171">
    <property type="entry name" value="Aldedh"/>
    <property type="match status" value="1"/>
</dbReference>
<dbReference type="SUPFAM" id="SSF53720">
    <property type="entry name" value="ALDH-like"/>
    <property type="match status" value="1"/>
</dbReference>
<dbReference type="FunFam" id="3.40.605.10:FF:000007">
    <property type="entry name" value="NAD/NADP-dependent betaine aldehyde dehydrogenase"/>
    <property type="match status" value="1"/>
</dbReference>
<organism evidence="6 7">
    <name type="scientific">Pusillimonas noertemannii</name>
    <dbReference type="NCBI Taxonomy" id="305977"/>
    <lineage>
        <taxon>Bacteria</taxon>
        <taxon>Pseudomonadati</taxon>
        <taxon>Pseudomonadota</taxon>
        <taxon>Betaproteobacteria</taxon>
        <taxon>Burkholderiales</taxon>
        <taxon>Alcaligenaceae</taxon>
        <taxon>Pusillimonas</taxon>
    </lineage>
</organism>
<dbReference type="Proteomes" id="UP000246145">
    <property type="component" value="Unassembled WGS sequence"/>
</dbReference>
<sequence>MRTHQIPSGLLPSHRALYYGGGWHKPIRGLYAETINPAYNEAICEVPVASSEDVDAAVQAAHQAFSAWAATTPTARGRLLRQAADVLRQHAQELALLDSLNNGNPVSILAHDANFAADGIDYFAGLATEIKGQTIPMGDQNLNYTIREPLGVVARIVAYNHPLMFAALRIAAPLAAGNTVVVKSPDQAPLSILRLAELIGGIFPPGVVNFLCGTRECGEALTQHPLVRKITLIGGVPTGKAVMKNAADDLKPVLLELGGKNALVAYPDADREKLVQGIVNGMNFTWSGQSCGSTSRVFLHESIHDDVLADVAALLASKHKPGIPTDPETTMGSLVSAAQLEKVQGFVRTALDEGARLVTGGKQPDNANLKDGFFFEPTIFADVDASMHLAREEVFGPILSVFKWNDEEQLWRDVNAVKFGLTGSIWTTSLATAHRAARRIETGYVWINNTSQHFMGAPFGGIKNSGIGREECFEELLEFTYTKNVNLKLD</sequence>
<dbReference type="STRING" id="1231391.GCA_000308195_02099"/>
<keyword evidence="2 4" id="KW-0560">Oxidoreductase</keyword>
<dbReference type="AlphaFoldDB" id="A0A2U1CNH0"/>
<feature type="active site" evidence="3">
    <location>
        <position position="256"/>
    </location>
</feature>
<accession>A0A2U1CNH0</accession>
<comment type="similarity">
    <text evidence="1 4">Belongs to the aldehyde dehydrogenase family.</text>
</comment>
<dbReference type="GO" id="GO:0016620">
    <property type="term" value="F:oxidoreductase activity, acting on the aldehyde or oxo group of donors, NAD or NADP as acceptor"/>
    <property type="evidence" value="ECO:0007669"/>
    <property type="project" value="InterPro"/>
</dbReference>
<dbReference type="PANTHER" id="PTHR11699">
    <property type="entry name" value="ALDEHYDE DEHYDROGENASE-RELATED"/>
    <property type="match status" value="1"/>
</dbReference>
<evidence type="ECO:0000256" key="2">
    <source>
        <dbReference type="ARBA" id="ARBA00023002"/>
    </source>
</evidence>
<name>A0A2U1CNH0_9BURK</name>
<dbReference type="PROSITE" id="PS00687">
    <property type="entry name" value="ALDEHYDE_DEHYDR_GLU"/>
    <property type="match status" value="1"/>
</dbReference>
<reference evidence="6 7" key="1">
    <citation type="submission" date="2018-04" db="EMBL/GenBank/DDBJ databases">
        <title>Genomic Encyclopedia of Type Strains, Phase IV (KMG-IV): sequencing the most valuable type-strain genomes for metagenomic binning, comparative biology and taxonomic classification.</title>
        <authorList>
            <person name="Goeker M."/>
        </authorList>
    </citation>
    <scope>NUCLEOTIDE SEQUENCE [LARGE SCALE GENOMIC DNA]</scope>
    <source>
        <strain evidence="6 7">DSM 10065</strain>
    </source>
</reference>
<dbReference type="InterPro" id="IPR016162">
    <property type="entry name" value="Ald_DH_N"/>
</dbReference>
<dbReference type="RefSeq" id="WP_017524451.1">
    <property type="nucleotide sequence ID" value="NZ_JACCEX010000002.1"/>
</dbReference>
<evidence type="ECO:0000313" key="7">
    <source>
        <dbReference type="Proteomes" id="UP000246145"/>
    </source>
</evidence>
<dbReference type="InterPro" id="IPR016163">
    <property type="entry name" value="Ald_DH_C"/>
</dbReference>
<keyword evidence="7" id="KW-1185">Reference proteome</keyword>
<evidence type="ECO:0000256" key="4">
    <source>
        <dbReference type="RuleBase" id="RU003345"/>
    </source>
</evidence>
<proteinExistence type="inferred from homology"/>
<dbReference type="InterPro" id="IPR016161">
    <property type="entry name" value="Ald_DH/histidinol_DH"/>
</dbReference>
<dbReference type="Gene3D" id="3.40.309.10">
    <property type="entry name" value="Aldehyde Dehydrogenase, Chain A, domain 2"/>
    <property type="match status" value="1"/>
</dbReference>
<dbReference type="EMBL" id="QEKO01000002">
    <property type="protein sequence ID" value="PVY62561.1"/>
    <property type="molecule type" value="Genomic_DNA"/>
</dbReference>
<dbReference type="Gene3D" id="3.40.605.10">
    <property type="entry name" value="Aldehyde Dehydrogenase, Chain A, domain 1"/>
    <property type="match status" value="1"/>
</dbReference>
<comment type="caution">
    <text evidence="6">The sequence shown here is derived from an EMBL/GenBank/DDBJ whole genome shotgun (WGS) entry which is preliminary data.</text>
</comment>
<protein>
    <submittedName>
        <fullName evidence="6">Betaine-aldehyde dehydrogenase</fullName>
    </submittedName>
</protein>
<evidence type="ECO:0000313" key="6">
    <source>
        <dbReference type="EMBL" id="PVY62561.1"/>
    </source>
</evidence>
<evidence type="ECO:0000256" key="3">
    <source>
        <dbReference type="PROSITE-ProRule" id="PRU10007"/>
    </source>
</evidence>